<dbReference type="PANTHER" id="PTHR24291:SF50">
    <property type="entry name" value="BIFUNCTIONAL ALBAFLAVENONE MONOOXYGENASE_TERPENE SYNTHASE"/>
    <property type="match status" value="1"/>
</dbReference>
<dbReference type="Proteomes" id="UP000663845">
    <property type="component" value="Unassembled WGS sequence"/>
</dbReference>
<dbReference type="GO" id="GO:0020037">
    <property type="term" value="F:heme binding"/>
    <property type="evidence" value="ECO:0007669"/>
    <property type="project" value="InterPro"/>
</dbReference>
<evidence type="ECO:0000256" key="6">
    <source>
        <dbReference type="ARBA" id="ARBA00023033"/>
    </source>
</evidence>
<dbReference type="InterPro" id="IPR001128">
    <property type="entry name" value="Cyt_P450"/>
</dbReference>
<organism evidence="7 8">
    <name type="scientific">Adineta steineri</name>
    <dbReference type="NCBI Taxonomy" id="433720"/>
    <lineage>
        <taxon>Eukaryota</taxon>
        <taxon>Metazoa</taxon>
        <taxon>Spiralia</taxon>
        <taxon>Gnathifera</taxon>
        <taxon>Rotifera</taxon>
        <taxon>Eurotatoria</taxon>
        <taxon>Bdelloidea</taxon>
        <taxon>Adinetida</taxon>
        <taxon>Adinetidae</taxon>
        <taxon>Adineta</taxon>
    </lineage>
</organism>
<dbReference type="EMBL" id="CAJNOG010000059">
    <property type="protein sequence ID" value="CAF0864571.1"/>
    <property type="molecule type" value="Genomic_DNA"/>
</dbReference>
<keyword evidence="3" id="KW-0479">Metal-binding</keyword>
<evidence type="ECO:0000256" key="2">
    <source>
        <dbReference type="ARBA" id="ARBA00022617"/>
    </source>
</evidence>
<evidence type="ECO:0000256" key="1">
    <source>
        <dbReference type="ARBA" id="ARBA00010617"/>
    </source>
</evidence>
<dbReference type="PANTHER" id="PTHR24291">
    <property type="entry name" value="CYTOCHROME P450 FAMILY 4"/>
    <property type="match status" value="1"/>
</dbReference>
<sequence>MGVFFRGGAETIVKLVDKIISDRRQGHSNSMSDGPDLLDLLLLAVDNEGESFTDQEIKEHALTFVLAGSETTGNLMVWIFYILMTHDHVLKACQQEIDQVIPNNIDELTNEHLSKLVICEAIINETLRLYPSAPIFIRRCIHGHTIVHLFAYLPFAAGPRNCIGQNFALLEAKIILAMFVQHCHFKLVTGQKIIPEVKITLRTKYGLSANTTKRQI</sequence>
<keyword evidence="5" id="KW-0408">Iron</keyword>
<dbReference type="SUPFAM" id="SSF48264">
    <property type="entry name" value="Cytochrome P450"/>
    <property type="match status" value="1"/>
</dbReference>
<dbReference type="InterPro" id="IPR002401">
    <property type="entry name" value="Cyt_P450_E_grp-I"/>
</dbReference>
<keyword evidence="6" id="KW-0503">Monooxygenase</keyword>
<keyword evidence="4" id="KW-0560">Oxidoreductase</keyword>
<dbReference type="GO" id="GO:0004497">
    <property type="term" value="F:monooxygenase activity"/>
    <property type="evidence" value="ECO:0007669"/>
    <property type="project" value="UniProtKB-KW"/>
</dbReference>
<dbReference type="GO" id="GO:0016705">
    <property type="term" value="F:oxidoreductase activity, acting on paired donors, with incorporation or reduction of molecular oxygen"/>
    <property type="evidence" value="ECO:0007669"/>
    <property type="project" value="InterPro"/>
</dbReference>
<evidence type="ECO:0000256" key="4">
    <source>
        <dbReference type="ARBA" id="ARBA00023002"/>
    </source>
</evidence>
<evidence type="ECO:0000256" key="5">
    <source>
        <dbReference type="ARBA" id="ARBA00023004"/>
    </source>
</evidence>
<evidence type="ECO:0000256" key="3">
    <source>
        <dbReference type="ARBA" id="ARBA00022723"/>
    </source>
</evidence>
<reference evidence="7" key="1">
    <citation type="submission" date="2021-02" db="EMBL/GenBank/DDBJ databases">
        <authorList>
            <person name="Nowell W R."/>
        </authorList>
    </citation>
    <scope>NUCLEOTIDE SEQUENCE</scope>
</reference>
<dbReference type="PRINTS" id="PR00463">
    <property type="entry name" value="EP450I"/>
</dbReference>
<protein>
    <recommendedName>
        <fullName evidence="9">Cytochrome P450</fullName>
    </recommendedName>
</protein>
<dbReference type="InterPro" id="IPR050196">
    <property type="entry name" value="Cytochrome_P450_Monoox"/>
</dbReference>
<dbReference type="GO" id="GO:0005506">
    <property type="term" value="F:iron ion binding"/>
    <property type="evidence" value="ECO:0007669"/>
    <property type="project" value="InterPro"/>
</dbReference>
<proteinExistence type="inferred from homology"/>
<evidence type="ECO:0000313" key="7">
    <source>
        <dbReference type="EMBL" id="CAF0864571.1"/>
    </source>
</evidence>
<dbReference type="PRINTS" id="PR00385">
    <property type="entry name" value="P450"/>
</dbReference>
<accession>A0A813X022</accession>
<keyword evidence="2" id="KW-0349">Heme</keyword>
<evidence type="ECO:0000313" key="8">
    <source>
        <dbReference type="Proteomes" id="UP000663845"/>
    </source>
</evidence>
<evidence type="ECO:0008006" key="9">
    <source>
        <dbReference type="Google" id="ProtNLM"/>
    </source>
</evidence>
<comment type="similarity">
    <text evidence="1">Belongs to the cytochrome P450 family.</text>
</comment>
<name>A0A813X022_9BILA</name>
<comment type="caution">
    <text evidence="7">The sequence shown here is derived from an EMBL/GenBank/DDBJ whole genome shotgun (WGS) entry which is preliminary data.</text>
</comment>
<dbReference type="InterPro" id="IPR036396">
    <property type="entry name" value="Cyt_P450_sf"/>
</dbReference>
<gene>
    <name evidence="7" type="ORF">JYZ213_LOCUS8616</name>
</gene>
<dbReference type="Gene3D" id="1.10.630.10">
    <property type="entry name" value="Cytochrome P450"/>
    <property type="match status" value="2"/>
</dbReference>
<dbReference type="AlphaFoldDB" id="A0A813X022"/>
<dbReference type="Pfam" id="PF00067">
    <property type="entry name" value="p450"/>
    <property type="match status" value="2"/>
</dbReference>